<dbReference type="InterPro" id="IPR011009">
    <property type="entry name" value="Kinase-like_dom_sf"/>
</dbReference>
<evidence type="ECO:0000313" key="2">
    <source>
        <dbReference type="EMBL" id="CEL93619.1"/>
    </source>
</evidence>
<gene>
    <name evidence="2" type="ORF">Vbra_11327</name>
</gene>
<dbReference type="PhylomeDB" id="A0A0G4EE52"/>
<dbReference type="InterPro" id="IPR000719">
    <property type="entry name" value="Prot_kinase_dom"/>
</dbReference>
<dbReference type="InterPro" id="IPR040976">
    <property type="entry name" value="Pkinase_fungal"/>
</dbReference>
<dbReference type="SMART" id="SM00220">
    <property type="entry name" value="S_TKc"/>
    <property type="match status" value="1"/>
</dbReference>
<dbReference type="SUPFAM" id="SSF56112">
    <property type="entry name" value="Protein kinase-like (PK-like)"/>
    <property type="match status" value="1"/>
</dbReference>
<evidence type="ECO:0000259" key="1">
    <source>
        <dbReference type="PROSITE" id="PS50011"/>
    </source>
</evidence>
<sequence>MLKYPQVGSAFECRVETPASTSNPSATNKSLTLVIRRPLKEGADGCVYDVEAKGRPERFVSKSAHEAAYDDEIAKEHQVVSAVYDKCQREGRLSCVPTPIGCPEVDTATGKRNVLVLAKLQCTLADLMDEYKRLAGNALLPTVAVLEILASSIEALESCHSAKVIHRDINLTNVMFPGRWGGRLRAMLIDMTRSLLFHVDDDQKRAKWVGRGKSMVSTFAYASKWSLRGYQQGPRDDIMAVVRCLLSCLHPTLTLARVSSSADELTGAYEAHCDTDCDHPEVIQAAEKLIASRATTDERWISFIVSPLPTSIRANVRDSLLRLVSKVEDFPFGRLDGGVYQELKRDIASIESTIASCSEDTYHKESLETAFKRAVRTD</sequence>
<dbReference type="Proteomes" id="UP000041254">
    <property type="component" value="Unassembled WGS sequence"/>
</dbReference>
<name>A0A0G4EE52_VITBC</name>
<dbReference type="VEuPathDB" id="CryptoDB:Vbra_11327"/>
<reference evidence="2 3" key="1">
    <citation type="submission" date="2014-11" db="EMBL/GenBank/DDBJ databases">
        <authorList>
            <person name="Zhu J."/>
            <person name="Qi W."/>
            <person name="Song R."/>
        </authorList>
    </citation>
    <scope>NUCLEOTIDE SEQUENCE [LARGE SCALE GENOMIC DNA]</scope>
</reference>
<accession>A0A0G4EE52</accession>
<feature type="domain" description="Protein kinase" evidence="1">
    <location>
        <begin position="33"/>
        <end position="378"/>
    </location>
</feature>
<dbReference type="InParanoid" id="A0A0G4EE52"/>
<evidence type="ECO:0000313" key="3">
    <source>
        <dbReference type="Proteomes" id="UP000041254"/>
    </source>
</evidence>
<dbReference type="PROSITE" id="PS50011">
    <property type="entry name" value="PROTEIN_KINASE_DOM"/>
    <property type="match status" value="1"/>
</dbReference>
<protein>
    <recommendedName>
        <fullName evidence="1">Protein kinase domain-containing protein</fullName>
    </recommendedName>
</protein>
<organism evidence="2 3">
    <name type="scientific">Vitrella brassicaformis (strain CCMP3155)</name>
    <dbReference type="NCBI Taxonomy" id="1169540"/>
    <lineage>
        <taxon>Eukaryota</taxon>
        <taxon>Sar</taxon>
        <taxon>Alveolata</taxon>
        <taxon>Colpodellida</taxon>
        <taxon>Vitrellaceae</taxon>
        <taxon>Vitrella</taxon>
    </lineage>
</organism>
<dbReference type="Gene3D" id="1.10.510.10">
    <property type="entry name" value="Transferase(Phosphotransferase) domain 1"/>
    <property type="match status" value="1"/>
</dbReference>
<dbReference type="GO" id="GO:0005524">
    <property type="term" value="F:ATP binding"/>
    <property type="evidence" value="ECO:0007669"/>
    <property type="project" value="InterPro"/>
</dbReference>
<dbReference type="GO" id="GO:0004672">
    <property type="term" value="F:protein kinase activity"/>
    <property type="evidence" value="ECO:0007669"/>
    <property type="project" value="InterPro"/>
</dbReference>
<dbReference type="AlphaFoldDB" id="A0A0G4EE52"/>
<proteinExistence type="predicted"/>
<dbReference type="EMBL" id="CDMY01000179">
    <property type="protein sequence ID" value="CEL93619.1"/>
    <property type="molecule type" value="Genomic_DNA"/>
</dbReference>
<dbReference type="Pfam" id="PF17667">
    <property type="entry name" value="Pkinase_fungal"/>
    <property type="match status" value="1"/>
</dbReference>
<keyword evidence="3" id="KW-1185">Reference proteome</keyword>